<evidence type="ECO:0000313" key="18">
    <source>
        <dbReference type="Ensembl" id="ENSHHUP00000082888.1"/>
    </source>
</evidence>
<dbReference type="Gene3D" id="1.20.5.340">
    <property type="match status" value="4"/>
</dbReference>
<name>A0A4W5RA45_9TELE</name>
<evidence type="ECO:0000256" key="1">
    <source>
        <dbReference type="ARBA" id="ARBA00004657"/>
    </source>
</evidence>
<evidence type="ECO:0000256" key="8">
    <source>
        <dbReference type="ARBA" id="ARBA00023054"/>
    </source>
</evidence>
<organism evidence="18 19">
    <name type="scientific">Hucho hucho</name>
    <name type="common">huchen</name>
    <dbReference type="NCBI Taxonomy" id="62062"/>
    <lineage>
        <taxon>Eukaryota</taxon>
        <taxon>Metazoa</taxon>
        <taxon>Chordata</taxon>
        <taxon>Craniata</taxon>
        <taxon>Vertebrata</taxon>
        <taxon>Euteleostomi</taxon>
        <taxon>Actinopterygii</taxon>
        <taxon>Neopterygii</taxon>
        <taxon>Teleostei</taxon>
        <taxon>Protacanthopterygii</taxon>
        <taxon>Salmoniformes</taxon>
        <taxon>Salmonidae</taxon>
        <taxon>Salmoninae</taxon>
        <taxon>Hucho</taxon>
    </lineage>
</organism>
<dbReference type="GO" id="GO:0032982">
    <property type="term" value="C:myosin filament"/>
    <property type="evidence" value="ECO:0007669"/>
    <property type="project" value="UniProtKB-KW"/>
</dbReference>
<reference evidence="18" key="2">
    <citation type="submission" date="2025-08" db="UniProtKB">
        <authorList>
            <consortium name="Ensembl"/>
        </authorList>
    </citation>
    <scope>IDENTIFICATION</scope>
</reference>
<dbReference type="FunFam" id="1.20.5.340:FF:000003">
    <property type="entry name" value="Myosin heavy chain"/>
    <property type="match status" value="1"/>
</dbReference>
<keyword evidence="6 13" id="KW-0547">Nucleotide-binding</keyword>
<dbReference type="PANTHER" id="PTHR45615:SF44">
    <property type="entry name" value="MYOSIN HEAVY CHAIN 4-RELATED"/>
    <property type="match status" value="1"/>
</dbReference>
<dbReference type="InterPro" id="IPR002928">
    <property type="entry name" value="Myosin_tail"/>
</dbReference>
<protein>
    <recommendedName>
        <fullName evidence="20">Myosin, heavy chain b</fullName>
    </recommendedName>
</protein>
<dbReference type="FunFam" id="1.20.5.340:FF:000002">
    <property type="entry name" value="Myosin heavy chain"/>
    <property type="match status" value="1"/>
</dbReference>
<dbReference type="Pfam" id="PF01576">
    <property type="entry name" value="Myosin_tail_1"/>
    <property type="match status" value="1"/>
</dbReference>
<dbReference type="Gene3D" id="1.20.5.370">
    <property type="match status" value="2"/>
</dbReference>
<dbReference type="Pfam" id="PF02736">
    <property type="entry name" value="Myosin_N"/>
    <property type="match status" value="1"/>
</dbReference>
<evidence type="ECO:0000256" key="15">
    <source>
        <dbReference type="SAM" id="MobiDB-lite"/>
    </source>
</evidence>
<dbReference type="FunFam" id="1.20.5.340:FF:000006">
    <property type="entry name" value="Myosin heavy chain"/>
    <property type="match status" value="1"/>
</dbReference>
<dbReference type="Gene3D" id="1.20.58.530">
    <property type="match status" value="1"/>
</dbReference>
<proteinExistence type="inferred from homology"/>
<dbReference type="Gene3D" id="1.20.5.4820">
    <property type="match status" value="1"/>
</dbReference>
<keyword evidence="10 13" id="KW-0505">Motor protein</keyword>
<dbReference type="Pfam" id="PF00063">
    <property type="entry name" value="Myosin_head"/>
    <property type="match status" value="2"/>
</dbReference>
<evidence type="ECO:0000256" key="2">
    <source>
        <dbReference type="ARBA" id="ARBA00008314"/>
    </source>
</evidence>
<keyword evidence="9 13" id="KW-0518">Myosin</keyword>
<comment type="similarity">
    <text evidence="2 13">Belongs to the TRAFAC class myosin-kinesin ATPase superfamily. Myosin family.</text>
</comment>
<dbReference type="PROSITE" id="PS51844">
    <property type="entry name" value="SH3_LIKE"/>
    <property type="match status" value="1"/>
</dbReference>
<evidence type="ECO:0000256" key="13">
    <source>
        <dbReference type="PROSITE-ProRule" id="PRU00782"/>
    </source>
</evidence>
<dbReference type="SUPFAM" id="SSF90257">
    <property type="entry name" value="Myosin rod fragments"/>
    <property type="match status" value="4"/>
</dbReference>
<evidence type="ECO:0000256" key="12">
    <source>
        <dbReference type="ARBA" id="ARBA00023203"/>
    </source>
</evidence>
<evidence type="ECO:0000259" key="16">
    <source>
        <dbReference type="PROSITE" id="PS51456"/>
    </source>
</evidence>
<dbReference type="GO" id="GO:0005524">
    <property type="term" value="F:ATP binding"/>
    <property type="evidence" value="ECO:0007669"/>
    <property type="project" value="UniProtKB-UniRule"/>
</dbReference>
<sequence length="1689" mass="193330">MAAFGPAAIYLRKPERERIAAQAAPFDAKTAFFVVEPKEMYLKGVLQSKEGGKATVKTLCNKVLTVKEDDVHPMNPPKYDKIEDMAMMTHLSEATVLYNLKERYAAWMIYTYSGLFCVTVNPYKWLPVYDSVVVNAYRGKKRIEAPPHIFSISDNAYQFMLTDHENQSILITGESGAGKTVNTKRVIQYFATIAVAGGKKEQTATAASGKIKGSLEDQIIAANPLLEAYGNAKTVRNDNSSRFGKFIRIHFGTTGKLASADIETYLLEKSRVTFQLSAERSYHIFYQLMTGHQPQLLEALLITTNPYDYPIISHGEIAVKSIDDTEEFIATDTAIDILGFTAEEKIGIYKLTGSVMHHGAMKFKQKQREEQAEPDGTEVADKISYLMGLNSADLLKALCYPRVKVGNEMVTKGQTVPQVNNSTMALCKSVYEKMFLWMVVRINEMLDTKQARQFFIGVLDIAGFEIFDYNSLEQLCINFTNEKLQQFFNHHMFVLEQEEYKKEGIEWVFIDFGMDLAACIELIEKPMGIFSILEEECMFPKASDTTFKSKLYDQHIGKTKAFEKPKPGKGKAEAHFALVHYAGTVDYNVTGWLDKNKDPLNDSVVQLYQKSSVKLLAMLYVGAAASQADGTSHKHATFLSLGLMENFLVIHQLRCNGVLEGIRICRKGFPSRIQYGDFKQRYKVLNASVIPDGQFIDNKKASERLLGSIDVDKSQYKFGHTKVFFKAGLLGTLEEMRDEKLVTLVTMTQALCRGYVMRKEFVKMMARREAIYSIQYNIRSFMNVKHWPWMKLYFKIKPLLKSAETEKELAAMKENFEKMNEDLAKALAKIKGLEEKIVSLLQENNDLQLQIASEENTLCDAEERCEGLIKSKIQMEAKLKETSERLEDEEEFNAELTAKKRKLEDECSELKKDIDDLELTLAKVEKEKHATENKVKNLTEEMSSQDESLIKLTKEKKALQEAHQQVLDDLQAEEDKVNNLTKAKTKLEQQVDDLEGSLEQEKKVRMDLERAKRKLEGDLKLALESLMDLENDKQQSDEKIKKKDFETSQLLSKIEDEQALGAQLQKKIKELQARIEELEEEIEAERAARAKVEKQRSDLSRELEEISERLEEAGGATSVQIEMSKKREAEFQKLRRDLEESTLQHEATAAALRRKQADTVAELGEQIDNLQRVKQKLEKEKSEYKMEIDDLSSNMEAIAKAKGNLEKMCRSLEDQLSELKTKNDEHVRQLNDINVQRARLLTENGELGRQMEEKESLVSQLTRAKQAFTQQIEELKRQIEEEVKAKNSLAHGLQSARHDCDLLREQYEEEQEAKAELQRALSKANSEVAQWRSRYETDAIQRTEELEDAKKKLTQRLQDAQEAVEATNAKCASLEKTKQRLLGEVEDLMIDVERANASAAQLDKKQRNFDKVLTEWKQKYEEGQAELEGSLKEARSLSTELFKMKNSYEEALDHLETLKRENKNLQHEISDLTELVGESGKSIHELDKAKKTVENEKAEIQAALEEAEGTLEHEESKILRVQLELNQIKGEVDRKLAEKDEEIEQIKRNSQRMMDSMQSTLDSEIRSRNDAMRVRELEGEVDAEQKRGAEAIKGVRKYERRVKELIYQTEEDNKNVSRLQDLVDRLQLKMKAYKRAAEDAEEQSNIHLSRYRKVQHELEEAQEHADISESQINKLRAKSREIGSKVGSH</sequence>
<feature type="binding site" evidence="13">
    <location>
        <begin position="173"/>
        <end position="180"/>
    </location>
    <ligand>
        <name>ATP</name>
        <dbReference type="ChEBI" id="CHEBI:30616"/>
    </ligand>
</feature>
<dbReference type="CDD" id="cd01377">
    <property type="entry name" value="MYSc_class_II"/>
    <property type="match status" value="1"/>
</dbReference>
<dbReference type="GO" id="GO:0051015">
    <property type="term" value="F:actin filament binding"/>
    <property type="evidence" value="ECO:0007669"/>
    <property type="project" value="InterPro"/>
</dbReference>
<feature type="region of interest" description="Disordered" evidence="15">
    <location>
        <begin position="1657"/>
        <end position="1689"/>
    </location>
</feature>
<dbReference type="PRINTS" id="PR00193">
    <property type="entry name" value="MYOSINHEAVY"/>
</dbReference>
<dbReference type="PROSITE" id="PS51456">
    <property type="entry name" value="MYOSIN_MOTOR"/>
    <property type="match status" value="1"/>
</dbReference>
<comment type="caution">
    <text evidence="13">Lacks conserved residue(s) required for the propagation of feature annotation.</text>
</comment>
<keyword evidence="7 13" id="KW-0067">ATP-binding</keyword>
<dbReference type="FunFam" id="1.10.10.820:FF:000001">
    <property type="entry name" value="Myosin heavy chain"/>
    <property type="match status" value="1"/>
</dbReference>
<dbReference type="InterPro" id="IPR027417">
    <property type="entry name" value="P-loop_NTPase"/>
</dbReference>
<dbReference type="FunFam" id="1.20.58.530:FF:000001">
    <property type="entry name" value="Myosin heavy chain"/>
    <property type="match status" value="1"/>
</dbReference>
<dbReference type="InterPro" id="IPR001609">
    <property type="entry name" value="Myosin_head_motor_dom-like"/>
</dbReference>
<evidence type="ECO:0000256" key="14">
    <source>
        <dbReference type="SAM" id="Coils"/>
    </source>
</evidence>
<reference evidence="19" key="1">
    <citation type="submission" date="2018-06" db="EMBL/GenBank/DDBJ databases">
        <title>Genome assembly of Danube salmon.</title>
        <authorList>
            <person name="Macqueen D.J."/>
            <person name="Gundappa M.K."/>
        </authorList>
    </citation>
    <scope>NUCLEOTIDE SEQUENCE [LARGE SCALE GENOMIC DNA]</scope>
</reference>
<dbReference type="FunFam" id="1.20.5.340:FF:000013">
    <property type="entry name" value="Myosin heavy chain"/>
    <property type="match status" value="1"/>
</dbReference>
<evidence type="ECO:0000256" key="11">
    <source>
        <dbReference type="ARBA" id="ARBA00023179"/>
    </source>
</evidence>
<dbReference type="GO" id="GO:0016460">
    <property type="term" value="C:myosin II complex"/>
    <property type="evidence" value="ECO:0007669"/>
    <property type="project" value="TreeGrafter"/>
</dbReference>
<feature type="compositionally biased region" description="Basic and acidic residues" evidence="15">
    <location>
        <begin position="1657"/>
        <end position="1667"/>
    </location>
</feature>
<dbReference type="PANTHER" id="PTHR45615">
    <property type="entry name" value="MYOSIN HEAVY CHAIN, NON-MUSCLE"/>
    <property type="match status" value="1"/>
</dbReference>
<evidence type="ECO:0000256" key="9">
    <source>
        <dbReference type="ARBA" id="ARBA00023123"/>
    </source>
</evidence>
<evidence type="ECO:0008006" key="20">
    <source>
        <dbReference type="Google" id="ProtNLM"/>
    </source>
</evidence>
<dbReference type="FunFam" id="1.20.5.370:FF:000008">
    <property type="entry name" value="Myosin heavy chain"/>
    <property type="match status" value="1"/>
</dbReference>
<reference evidence="18" key="3">
    <citation type="submission" date="2025-09" db="UniProtKB">
        <authorList>
            <consortium name="Ensembl"/>
        </authorList>
    </citation>
    <scope>IDENTIFICATION</scope>
</reference>
<dbReference type="Proteomes" id="UP000314982">
    <property type="component" value="Unassembled WGS sequence"/>
</dbReference>
<dbReference type="FunFam" id="1.20.120.720:FF:000001">
    <property type="entry name" value="Myosin heavy chain, muscle"/>
    <property type="match status" value="1"/>
</dbReference>
<comment type="subcellular location">
    <subcellularLocation>
        <location evidence="1">Cytoplasm</location>
        <location evidence="1">Myofibril</location>
    </subcellularLocation>
</comment>
<accession>A0A4W5RA45</accession>
<dbReference type="Ensembl" id="ENSHHUT00000085505.1">
    <property type="protein sequence ID" value="ENSHHUP00000082888.1"/>
    <property type="gene ID" value="ENSHHUG00000047337.1"/>
</dbReference>
<dbReference type="GO" id="GO:0000146">
    <property type="term" value="F:microfilament motor activity"/>
    <property type="evidence" value="ECO:0007669"/>
    <property type="project" value="TreeGrafter"/>
</dbReference>
<dbReference type="Gene3D" id="1.10.10.820">
    <property type="match status" value="1"/>
</dbReference>
<feature type="domain" description="Myosin N-terminal SH3-like" evidence="17">
    <location>
        <begin position="27"/>
        <end position="76"/>
    </location>
</feature>
<dbReference type="InterPro" id="IPR008989">
    <property type="entry name" value="Myosin_S1_N"/>
</dbReference>
<dbReference type="SUPFAM" id="SSF52540">
    <property type="entry name" value="P-loop containing nucleoside triphosphate hydrolases"/>
    <property type="match status" value="1"/>
</dbReference>
<keyword evidence="19" id="KW-1185">Reference proteome</keyword>
<dbReference type="Gene3D" id="1.20.5.1160">
    <property type="entry name" value="Vasodilator-stimulated phosphoprotein"/>
    <property type="match status" value="1"/>
</dbReference>
<dbReference type="PROSITE" id="PS50096">
    <property type="entry name" value="IQ"/>
    <property type="match status" value="1"/>
</dbReference>
<evidence type="ECO:0000256" key="7">
    <source>
        <dbReference type="ARBA" id="ARBA00022840"/>
    </source>
</evidence>
<feature type="coiled-coil region" evidence="14">
    <location>
        <begin position="1153"/>
        <end position="1556"/>
    </location>
</feature>
<dbReference type="Gene3D" id="3.40.850.10">
    <property type="entry name" value="Kinesin motor domain"/>
    <property type="match status" value="1"/>
</dbReference>
<dbReference type="InterPro" id="IPR014751">
    <property type="entry name" value="XRCC4-like_C"/>
</dbReference>
<dbReference type="Gene3D" id="2.30.30.360">
    <property type="entry name" value="Myosin S1 fragment, N-terminal"/>
    <property type="match status" value="1"/>
</dbReference>
<keyword evidence="11" id="KW-0514">Muscle protein</keyword>
<feature type="domain" description="Myosin motor" evidence="16">
    <location>
        <begin position="80"/>
        <end position="738"/>
    </location>
</feature>
<dbReference type="Gene3D" id="6.10.250.2420">
    <property type="match status" value="1"/>
</dbReference>
<evidence type="ECO:0000259" key="17">
    <source>
        <dbReference type="PROSITE" id="PS51844"/>
    </source>
</evidence>
<evidence type="ECO:0000256" key="4">
    <source>
        <dbReference type="ARBA" id="ARBA00022481"/>
    </source>
</evidence>
<dbReference type="InterPro" id="IPR004009">
    <property type="entry name" value="SH3_Myosin"/>
</dbReference>
<dbReference type="FunFam" id="1.20.5.340:FF:000004">
    <property type="entry name" value="Myosin heavy chain"/>
    <property type="match status" value="1"/>
</dbReference>
<evidence type="ECO:0000256" key="6">
    <source>
        <dbReference type="ARBA" id="ARBA00022741"/>
    </source>
</evidence>
<evidence type="ECO:0000313" key="19">
    <source>
        <dbReference type="Proteomes" id="UP000314982"/>
    </source>
</evidence>
<dbReference type="FunFam" id="1.20.5.4820:FF:000001">
    <property type="entry name" value="Myosin heavy chain"/>
    <property type="match status" value="1"/>
</dbReference>
<keyword evidence="12 13" id="KW-0009">Actin-binding</keyword>
<keyword evidence="3" id="KW-0787">Thick filament</keyword>
<dbReference type="Gene3D" id="1.20.120.720">
    <property type="entry name" value="Myosin VI head, motor domain, U50 subdomain"/>
    <property type="match status" value="1"/>
</dbReference>
<keyword evidence="5" id="KW-0963">Cytoplasm</keyword>
<keyword evidence="8 14" id="KW-0175">Coiled coil</keyword>
<keyword evidence="4" id="KW-0488">Methylation</keyword>
<evidence type="ECO:0000256" key="5">
    <source>
        <dbReference type="ARBA" id="ARBA00022490"/>
    </source>
</evidence>
<evidence type="ECO:0000256" key="10">
    <source>
        <dbReference type="ARBA" id="ARBA00023175"/>
    </source>
</evidence>
<evidence type="ECO:0000256" key="3">
    <source>
        <dbReference type="ARBA" id="ARBA00022433"/>
    </source>
</evidence>
<dbReference type="SMART" id="SM00242">
    <property type="entry name" value="MYSc"/>
    <property type="match status" value="1"/>
</dbReference>
<dbReference type="FunFam" id="3.40.850.10:FF:000024">
    <property type="entry name" value="Myosin heavy chain, isoform J"/>
    <property type="match status" value="1"/>
</dbReference>
<feature type="coiled-coil region" evidence="14">
    <location>
        <begin position="802"/>
        <end position="1116"/>
    </location>
</feature>
<dbReference type="GeneTree" id="ENSGT00940000162888"/>
<dbReference type="InterPro" id="IPR036961">
    <property type="entry name" value="Kinesin_motor_dom_sf"/>
</dbReference>
<dbReference type="GO" id="GO:0030016">
    <property type="term" value="C:myofibril"/>
    <property type="evidence" value="ECO:0007669"/>
    <property type="project" value="UniProtKB-SubCell"/>
</dbReference>
<dbReference type="FunFam" id="2.30.30.360:FF:000001">
    <property type="entry name" value="Myosin heavy chain"/>
    <property type="match status" value="1"/>
</dbReference>